<comment type="cofactor">
    <cofactor evidence="5">
        <name>Mg(2+)</name>
        <dbReference type="ChEBI" id="CHEBI:18420"/>
    </cofactor>
</comment>
<comment type="cofactor">
    <cofactor evidence="3">
        <name>pyridoxal 5'-phosphate</name>
        <dbReference type="ChEBI" id="CHEBI:597326"/>
    </cofactor>
</comment>
<dbReference type="GO" id="GO:0030170">
    <property type="term" value="F:pyridoxal phosphate binding"/>
    <property type="evidence" value="ECO:0007669"/>
    <property type="project" value="InterPro"/>
</dbReference>
<dbReference type="Proteomes" id="UP000199545">
    <property type="component" value="Unassembled WGS sequence"/>
</dbReference>
<evidence type="ECO:0000256" key="10">
    <source>
        <dbReference type="ARBA" id="ARBA00023239"/>
    </source>
</evidence>
<name>A0A1I3TVV3_9BACL</name>
<keyword evidence="15" id="KW-1185">Reference proteome</keyword>
<dbReference type="STRING" id="46223.SAMN05421852_12027"/>
<dbReference type="GO" id="GO:0000287">
    <property type="term" value="F:magnesium ion binding"/>
    <property type="evidence" value="ECO:0007669"/>
    <property type="project" value="TreeGrafter"/>
</dbReference>
<evidence type="ECO:0000256" key="5">
    <source>
        <dbReference type="ARBA" id="ARBA00001946"/>
    </source>
</evidence>
<evidence type="ECO:0000256" key="1">
    <source>
        <dbReference type="ARBA" id="ARBA00001274"/>
    </source>
</evidence>
<evidence type="ECO:0000256" key="8">
    <source>
        <dbReference type="ARBA" id="ARBA00022842"/>
    </source>
</evidence>
<dbReference type="GO" id="GO:0030378">
    <property type="term" value="F:serine racemase activity"/>
    <property type="evidence" value="ECO:0007669"/>
    <property type="project" value="TreeGrafter"/>
</dbReference>
<feature type="domain" description="Tryptophan synthase beta chain-like PALP" evidence="13">
    <location>
        <begin position="15"/>
        <end position="302"/>
    </location>
</feature>
<dbReference type="GO" id="GO:0008721">
    <property type="term" value="F:D-serine ammonia-lyase activity"/>
    <property type="evidence" value="ECO:0007669"/>
    <property type="project" value="TreeGrafter"/>
</dbReference>
<comment type="function">
    <text evidence="11">Catalyzes the anaerobic formation of alpha-ketobutyrate and ammonia from threonine in a two-step reaction. The first step involved a dehydration of threonine and a production of enamine intermediates (aminocrotonate), which tautomerizes to its imine form (iminobutyrate). Both intermediates are unstable and short-lived. The second step is the nonenzymatic hydrolysis of the enamine/imine intermediates to form 2-ketobutyrate and free ammonia. In the low water environment of the cell, the second step is accelerated by RidA.</text>
</comment>
<reference evidence="14 15" key="1">
    <citation type="submission" date="2016-10" db="EMBL/GenBank/DDBJ databases">
        <authorList>
            <person name="de Groot N.N."/>
        </authorList>
    </citation>
    <scope>NUCLEOTIDE SEQUENCE [LARGE SCALE GENOMIC DNA]</scope>
    <source>
        <strain evidence="14 15">DSM 44778</strain>
    </source>
</reference>
<comment type="similarity">
    <text evidence="6">Belongs to the serine/threonine dehydratase family.</text>
</comment>
<accession>A0A1I3TVV3</accession>
<evidence type="ECO:0000259" key="13">
    <source>
        <dbReference type="Pfam" id="PF00291"/>
    </source>
</evidence>
<dbReference type="Pfam" id="PF00291">
    <property type="entry name" value="PALP"/>
    <property type="match status" value="1"/>
</dbReference>
<dbReference type="OrthoDB" id="9811476at2"/>
<evidence type="ECO:0000256" key="3">
    <source>
        <dbReference type="ARBA" id="ARBA00001933"/>
    </source>
</evidence>
<organism evidence="14 15">
    <name type="scientific">Thermoflavimicrobium dichotomicum</name>
    <dbReference type="NCBI Taxonomy" id="46223"/>
    <lineage>
        <taxon>Bacteria</taxon>
        <taxon>Bacillati</taxon>
        <taxon>Bacillota</taxon>
        <taxon>Bacilli</taxon>
        <taxon>Bacillales</taxon>
        <taxon>Thermoactinomycetaceae</taxon>
        <taxon>Thermoflavimicrobium</taxon>
    </lineage>
</organism>
<keyword evidence="10" id="KW-0456">Lyase</keyword>
<dbReference type="PANTHER" id="PTHR43050">
    <property type="entry name" value="SERINE / THREONINE RACEMASE FAMILY MEMBER"/>
    <property type="match status" value="1"/>
</dbReference>
<dbReference type="FunFam" id="3.40.50.1100:FF:000005">
    <property type="entry name" value="Threonine dehydratase catabolic"/>
    <property type="match status" value="1"/>
</dbReference>
<proteinExistence type="inferred from homology"/>
<dbReference type="SUPFAM" id="SSF53686">
    <property type="entry name" value="Tryptophan synthase beta subunit-like PLP-dependent enzymes"/>
    <property type="match status" value="1"/>
</dbReference>
<evidence type="ECO:0000313" key="14">
    <source>
        <dbReference type="EMBL" id="SFJ75408.1"/>
    </source>
</evidence>
<dbReference type="GO" id="GO:1901605">
    <property type="term" value="P:alpha-amino acid metabolic process"/>
    <property type="evidence" value="ECO:0007669"/>
    <property type="project" value="UniProtKB-ARBA"/>
</dbReference>
<dbReference type="Gene3D" id="3.40.50.1100">
    <property type="match status" value="2"/>
</dbReference>
<dbReference type="GO" id="GO:0004794">
    <property type="term" value="F:threonine deaminase activity"/>
    <property type="evidence" value="ECO:0007669"/>
    <property type="project" value="UniProtKB-EC"/>
</dbReference>
<dbReference type="GO" id="GO:0018114">
    <property type="term" value="F:threonine racemase activity"/>
    <property type="evidence" value="ECO:0007669"/>
    <property type="project" value="TreeGrafter"/>
</dbReference>
<dbReference type="CDD" id="cd01562">
    <property type="entry name" value="Thr-dehyd"/>
    <property type="match status" value="1"/>
</dbReference>
<protein>
    <recommendedName>
        <fullName evidence="7">threonine ammonia-lyase</fullName>
        <ecNumber evidence="7">4.3.1.19</ecNumber>
    </recommendedName>
    <alternativeName>
        <fullName evidence="12">Threonine deaminase</fullName>
    </alternativeName>
</protein>
<dbReference type="GO" id="GO:0005524">
    <property type="term" value="F:ATP binding"/>
    <property type="evidence" value="ECO:0007669"/>
    <property type="project" value="TreeGrafter"/>
</dbReference>
<dbReference type="FunFam" id="3.40.50.1100:FF:000007">
    <property type="entry name" value="L-threonine dehydratase catabolic TdcB"/>
    <property type="match status" value="1"/>
</dbReference>
<dbReference type="InterPro" id="IPR001926">
    <property type="entry name" value="TrpB-like_PALP"/>
</dbReference>
<dbReference type="EMBL" id="FORR01000020">
    <property type="protein sequence ID" value="SFJ75408.1"/>
    <property type="molecule type" value="Genomic_DNA"/>
</dbReference>
<dbReference type="RefSeq" id="WP_093231310.1">
    <property type="nucleotide sequence ID" value="NZ_FORR01000020.1"/>
</dbReference>
<evidence type="ECO:0000256" key="2">
    <source>
        <dbReference type="ARBA" id="ARBA00001913"/>
    </source>
</evidence>
<sequence length="321" mass="34590">MEYATIRAAYERIREVVHQTPVITSRTLNQITGKTIFLKCENFQRGGAFKFRGAYNTIMQLSEEEKRHGVVAYSSGNHAQAVALAARLCGTRAVICMPEDCPAVKLEATKGYGAEIVLYDRHAEDREEVAKKLAEERGLTIIPPYDHPSIIAGAGTAALELLEQVSDLDAVMTAVGGGGLISGTSLATHGKDPAIRIYGVEPDTADDARQSLKQGERVMIAPPATIADGLRSQVLGELTFPMVKEHVADILTVTDEEILAAVQFALLRLKIVIEPSGAVPLAAALFHKLPSQVKRIGIIISGGNIDPQVLSEALDRKFSLI</sequence>
<dbReference type="PROSITE" id="PS00165">
    <property type="entry name" value="DEHYDRATASE_SER_THR"/>
    <property type="match status" value="1"/>
</dbReference>
<keyword evidence="9" id="KW-0663">Pyridoxal phosphate</keyword>
<evidence type="ECO:0000313" key="15">
    <source>
        <dbReference type="Proteomes" id="UP000199545"/>
    </source>
</evidence>
<dbReference type="EC" id="4.3.1.19" evidence="7"/>
<comment type="cofactor">
    <cofactor evidence="2">
        <name>Ca(2+)</name>
        <dbReference type="ChEBI" id="CHEBI:29108"/>
    </cofactor>
</comment>
<keyword evidence="8" id="KW-0460">Magnesium</keyword>
<dbReference type="InterPro" id="IPR000634">
    <property type="entry name" value="Ser/Thr_deHydtase_PyrdxlP-BS"/>
</dbReference>
<dbReference type="InterPro" id="IPR036052">
    <property type="entry name" value="TrpB-like_PALP_sf"/>
</dbReference>
<dbReference type="GO" id="GO:0003941">
    <property type="term" value="F:L-serine ammonia-lyase activity"/>
    <property type="evidence" value="ECO:0007669"/>
    <property type="project" value="TreeGrafter"/>
</dbReference>
<gene>
    <name evidence="14" type="ORF">SAMN05421852_12027</name>
</gene>
<dbReference type="NCBIfam" id="NF005454">
    <property type="entry name" value="PRK07048.1"/>
    <property type="match status" value="1"/>
</dbReference>
<comment type="cofactor">
    <cofactor evidence="4">
        <name>Mn(2+)</name>
        <dbReference type="ChEBI" id="CHEBI:29035"/>
    </cofactor>
</comment>
<dbReference type="AlphaFoldDB" id="A0A1I3TVV3"/>
<evidence type="ECO:0000256" key="9">
    <source>
        <dbReference type="ARBA" id="ARBA00022898"/>
    </source>
</evidence>
<evidence type="ECO:0000256" key="11">
    <source>
        <dbReference type="ARBA" id="ARBA00025527"/>
    </source>
</evidence>
<evidence type="ECO:0000256" key="6">
    <source>
        <dbReference type="ARBA" id="ARBA00010869"/>
    </source>
</evidence>
<evidence type="ECO:0000256" key="12">
    <source>
        <dbReference type="ARBA" id="ARBA00031427"/>
    </source>
</evidence>
<evidence type="ECO:0000256" key="4">
    <source>
        <dbReference type="ARBA" id="ARBA00001936"/>
    </source>
</evidence>
<dbReference type="PANTHER" id="PTHR43050:SF1">
    <property type="entry name" value="SERINE RACEMASE"/>
    <property type="match status" value="1"/>
</dbReference>
<evidence type="ECO:0000256" key="7">
    <source>
        <dbReference type="ARBA" id="ARBA00012096"/>
    </source>
</evidence>
<comment type="catalytic activity">
    <reaction evidence="1">
        <text>L-threonine = 2-oxobutanoate + NH4(+)</text>
        <dbReference type="Rhea" id="RHEA:22108"/>
        <dbReference type="ChEBI" id="CHEBI:16763"/>
        <dbReference type="ChEBI" id="CHEBI:28938"/>
        <dbReference type="ChEBI" id="CHEBI:57926"/>
        <dbReference type="EC" id="4.3.1.19"/>
    </reaction>
</comment>